<dbReference type="EMBL" id="AP019515">
    <property type="protein sequence ID" value="BBI65737.1"/>
    <property type="molecule type" value="Genomic_DNA"/>
</dbReference>
<dbReference type="Proteomes" id="UP000320231">
    <property type="component" value="Plasmid pBAA-803-A"/>
</dbReference>
<keyword evidence="1" id="KW-0614">Plasmid</keyword>
<reference evidence="1 2" key="1">
    <citation type="journal article" date="2019" name="Microbiol. Resour. Announc.">
        <title>Complete Genome Sequence of Halomonas sulfidaeris Strain Esulfide1 Isolated from a Metal Sulfide Rock at a Depth of 2,200 Meters, Obtained Using Nanopore Sequencing.</title>
        <authorList>
            <person name="Saito M."/>
            <person name="Nishigata A."/>
            <person name="Galipon J."/>
            <person name="Arakawa K."/>
        </authorList>
    </citation>
    <scope>NUCLEOTIDE SEQUENCE [LARGE SCALE GENOMIC DNA]</scope>
    <source>
        <strain evidence="1 2">ATCC BAA-803</strain>
        <plasmid evidence="2">pbaa-803-a dna</plasmid>
    </source>
</reference>
<dbReference type="KEGG" id="hsr:HSBAA_PA_3400"/>
<protein>
    <submittedName>
        <fullName evidence="1">Uncharacterized protein</fullName>
    </submittedName>
</protein>
<name>A0A455UJ50_9GAMM</name>
<dbReference type="AlphaFoldDB" id="A0A455UJ50"/>
<gene>
    <name evidence="1" type="ORF">HSBAA_PA_3400</name>
</gene>
<geneLocation type="plasmid" evidence="2">
    <name>pbaa-803-a dna</name>
</geneLocation>
<organism evidence="1 2">
    <name type="scientific">Vreelandella sulfidaeris</name>
    <dbReference type="NCBI Taxonomy" id="115553"/>
    <lineage>
        <taxon>Bacteria</taxon>
        <taxon>Pseudomonadati</taxon>
        <taxon>Pseudomonadota</taxon>
        <taxon>Gammaproteobacteria</taxon>
        <taxon>Oceanospirillales</taxon>
        <taxon>Halomonadaceae</taxon>
        <taxon>Vreelandella</taxon>
    </lineage>
</organism>
<evidence type="ECO:0000313" key="2">
    <source>
        <dbReference type="Proteomes" id="UP000320231"/>
    </source>
</evidence>
<sequence length="71" mass="7870">MPNGGTLKLTAETQYRGSGHVVNIYRLSSDTSLEVEPRDFYRDGVVAVSLEGDTVSERDQPRMIVVEVDRG</sequence>
<accession>A0A455UJ50</accession>
<proteinExistence type="predicted"/>
<evidence type="ECO:0000313" key="1">
    <source>
        <dbReference type="EMBL" id="BBI65737.1"/>
    </source>
</evidence>